<organism evidence="1 2">
    <name type="scientific">Zarea fungicola</name>
    <dbReference type="NCBI Taxonomy" id="93591"/>
    <lineage>
        <taxon>Eukaryota</taxon>
        <taxon>Fungi</taxon>
        <taxon>Dikarya</taxon>
        <taxon>Ascomycota</taxon>
        <taxon>Pezizomycotina</taxon>
        <taxon>Sordariomycetes</taxon>
        <taxon>Hypocreomycetidae</taxon>
        <taxon>Hypocreales</taxon>
        <taxon>Cordycipitaceae</taxon>
        <taxon>Zarea</taxon>
    </lineage>
</organism>
<name>A0ACC1NG97_9HYPO</name>
<proteinExistence type="predicted"/>
<dbReference type="Proteomes" id="UP001143910">
    <property type="component" value="Unassembled WGS sequence"/>
</dbReference>
<reference evidence="1" key="1">
    <citation type="submission" date="2022-08" db="EMBL/GenBank/DDBJ databases">
        <title>Genome Sequence of Lecanicillium fungicola.</title>
        <authorList>
            <person name="Buettner E."/>
        </authorList>
    </citation>
    <scope>NUCLEOTIDE SEQUENCE</scope>
    <source>
        <strain evidence="1">Babe33</strain>
    </source>
</reference>
<evidence type="ECO:0000313" key="2">
    <source>
        <dbReference type="Proteomes" id="UP001143910"/>
    </source>
</evidence>
<dbReference type="EMBL" id="JANJQO010000410">
    <property type="protein sequence ID" value="KAJ2978074.1"/>
    <property type="molecule type" value="Genomic_DNA"/>
</dbReference>
<keyword evidence="2" id="KW-1185">Reference proteome</keyword>
<accession>A0ACC1NG97</accession>
<evidence type="ECO:0000313" key="1">
    <source>
        <dbReference type="EMBL" id="KAJ2978074.1"/>
    </source>
</evidence>
<comment type="caution">
    <text evidence="1">The sequence shown here is derived from an EMBL/GenBank/DDBJ whole genome shotgun (WGS) entry which is preliminary data.</text>
</comment>
<protein>
    <submittedName>
        <fullName evidence="1">Uncharacterized protein</fullName>
    </submittedName>
</protein>
<sequence>MGGLVIDLSEMRKVTVDEATKQIHAQGGALWEDVDNAAASKGLATVGGTVNHTGVGGLTLGGGFGWLSGQYGTTVDNLVSARIVVANGDILTASVQENSDLFWAIRGAGHNFGVVVEFVLRGHDQPDEVYAGSIVFTPDKLTAVIESFNARMEKPDPKGGAMVVFAKPPDSPGPVVIVNLFYNGSQSDAEIYFKSVLDLESVANMMQSMPYRNVNGMLNAQAVPGGRRSLKAITFDQTVRPEYIQNLWDDFTSKLEEKPDLSESFLAIEFYDLAKTASIPVDATAFATRGQYRAGILGMKWSNADDDLANRAWARSIRDKCHEWIVSSPQYAPASGVIYEYGNYLERKITKPSLITENV</sequence>
<gene>
    <name evidence="1" type="ORF">NQ176_g4016</name>
</gene>